<reference evidence="3" key="1">
    <citation type="journal article" date="2019" name="Int. J. Syst. Evol. Microbiol.">
        <title>The Global Catalogue of Microorganisms (GCM) 10K type strain sequencing project: providing services to taxonomists for standard genome sequencing and annotation.</title>
        <authorList>
            <consortium name="The Broad Institute Genomics Platform"/>
            <consortium name="The Broad Institute Genome Sequencing Center for Infectious Disease"/>
            <person name="Wu L."/>
            <person name="Ma J."/>
        </authorList>
    </citation>
    <scope>NUCLEOTIDE SEQUENCE [LARGE SCALE GENOMIC DNA]</scope>
    <source>
        <strain evidence="3">JCM 12607</strain>
    </source>
</reference>
<keyword evidence="1" id="KW-1133">Transmembrane helix</keyword>
<comment type="caution">
    <text evidence="2">The sequence shown here is derived from an EMBL/GenBank/DDBJ whole genome shotgun (WGS) entry which is preliminary data.</text>
</comment>
<evidence type="ECO:0000313" key="2">
    <source>
        <dbReference type="EMBL" id="MFD0621889.1"/>
    </source>
</evidence>
<keyword evidence="3" id="KW-1185">Reference proteome</keyword>
<sequence length="50" mass="5439">MNGFLAGCVVVLFVRFAVSYVWAKVRSLLAASGAVFISAAVVWQMFGELR</sequence>
<accession>A0ABW2WPT1</accession>
<gene>
    <name evidence="2" type="ORF">ACFQ2K_02835</name>
</gene>
<organism evidence="2 3">
    <name type="scientific">Streptomyces sanglieri</name>
    <dbReference type="NCBI Taxonomy" id="193460"/>
    <lineage>
        <taxon>Bacteria</taxon>
        <taxon>Bacillati</taxon>
        <taxon>Actinomycetota</taxon>
        <taxon>Actinomycetes</taxon>
        <taxon>Kitasatosporales</taxon>
        <taxon>Streptomycetaceae</taxon>
        <taxon>Streptomyces</taxon>
    </lineage>
</organism>
<name>A0ABW2WPT1_9ACTN</name>
<feature type="transmembrane region" description="Helical" evidence="1">
    <location>
        <begin position="27"/>
        <end position="46"/>
    </location>
</feature>
<keyword evidence="1" id="KW-0812">Transmembrane</keyword>
<proteinExistence type="predicted"/>
<dbReference type="EMBL" id="JBHTGL010000005">
    <property type="protein sequence ID" value="MFD0621889.1"/>
    <property type="molecule type" value="Genomic_DNA"/>
</dbReference>
<dbReference type="Proteomes" id="UP001596915">
    <property type="component" value="Unassembled WGS sequence"/>
</dbReference>
<protein>
    <submittedName>
        <fullName evidence="2">Uncharacterized protein</fullName>
    </submittedName>
</protein>
<keyword evidence="1" id="KW-0472">Membrane</keyword>
<evidence type="ECO:0000313" key="3">
    <source>
        <dbReference type="Proteomes" id="UP001596915"/>
    </source>
</evidence>
<evidence type="ECO:0000256" key="1">
    <source>
        <dbReference type="SAM" id="Phobius"/>
    </source>
</evidence>